<comment type="caution">
    <text evidence="14">The sequence shown here is derived from an EMBL/GenBank/DDBJ whole genome shotgun (WGS) entry which is preliminary data.</text>
</comment>
<dbReference type="GO" id="GO:0140563">
    <property type="term" value="F:UDP-D-xylose:beta-D-glucoside alpha-1,3-D-xylosyltransferase activity"/>
    <property type="evidence" value="ECO:0007669"/>
    <property type="project" value="UniProtKB-EC"/>
</dbReference>
<dbReference type="PANTHER" id="PTHR46012:SF2">
    <property type="entry name" value="IP22168P"/>
    <property type="match status" value="1"/>
</dbReference>
<evidence type="ECO:0000256" key="12">
    <source>
        <dbReference type="ARBA" id="ARBA00049181"/>
    </source>
</evidence>
<evidence type="ECO:0000256" key="1">
    <source>
        <dbReference type="ARBA" id="ARBA00004606"/>
    </source>
</evidence>
<evidence type="ECO:0000256" key="3">
    <source>
        <dbReference type="ARBA" id="ARBA00022676"/>
    </source>
</evidence>
<evidence type="ECO:0000256" key="5">
    <source>
        <dbReference type="ARBA" id="ARBA00022692"/>
    </source>
</evidence>
<dbReference type="GO" id="GO:0016266">
    <property type="term" value="P:protein O-linked glycosylation via N-acetyl-galactosamine"/>
    <property type="evidence" value="ECO:0007669"/>
    <property type="project" value="TreeGrafter"/>
</dbReference>
<dbReference type="AlphaFoldDB" id="A0A8S3ZMK2"/>
<dbReference type="Proteomes" id="UP000678393">
    <property type="component" value="Unassembled WGS sequence"/>
</dbReference>
<evidence type="ECO:0000256" key="4">
    <source>
        <dbReference type="ARBA" id="ARBA00022679"/>
    </source>
</evidence>
<comment type="catalytic activity">
    <reaction evidence="12">
        <text>3-O-(beta-D-glucosyl)-L-seryl-[EGF-like domain protein] + UDP-alpha-D-xylose = 3-O-[alpha-D-xylosyl-(1-&gt;3)-beta-D-glucosyl]-L-seryl-[EGF-like domain protein] + UDP + H(+)</text>
        <dbReference type="Rhea" id="RHEA:56064"/>
        <dbReference type="Rhea" id="RHEA-COMP:14610"/>
        <dbReference type="Rhea" id="RHEA-COMP:14611"/>
        <dbReference type="ChEBI" id="CHEBI:15378"/>
        <dbReference type="ChEBI" id="CHEBI:57632"/>
        <dbReference type="ChEBI" id="CHEBI:58223"/>
        <dbReference type="ChEBI" id="CHEBI:140575"/>
        <dbReference type="ChEBI" id="CHEBI:140576"/>
        <dbReference type="EC" id="2.4.2.42"/>
    </reaction>
</comment>
<evidence type="ECO:0000256" key="2">
    <source>
        <dbReference type="ARBA" id="ARBA00006351"/>
    </source>
</evidence>
<reference evidence="14" key="1">
    <citation type="submission" date="2021-04" db="EMBL/GenBank/DDBJ databases">
        <authorList>
            <consortium name="Molecular Ecology Group"/>
        </authorList>
    </citation>
    <scope>NUCLEOTIDE SEQUENCE</scope>
</reference>
<dbReference type="InterPro" id="IPR051993">
    <property type="entry name" value="Glycosyltransferase_8"/>
</dbReference>
<dbReference type="InterPro" id="IPR029044">
    <property type="entry name" value="Nucleotide-diphossugar_trans"/>
</dbReference>
<dbReference type="OrthoDB" id="6238971at2759"/>
<evidence type="ECO:0000256" key="9">
    <source>
        <dbReference type="ARBA" id="ARBA00023180"/>
    </source>
</evidence>
<proteinExistence type="inferred from homology"/>
<evidence type="ECO:0000256" key="11">
    <source>
        <dbReference type="ARBA" id="ARBA00038854"/>
    </source>
</evidence>
<dbReference type="PANTHER" id="PTHR46012">
    <property type="entry name" value="IP22168P"/>
    <property type="match status" value="1"/>
</dbReference>
<keyword evidence="3" id="KW-0328">Glycosyltransferase</keyword>
<dbReference type="EC" id="2.4.2.42" evidence="11"/>
<evidence type="ECO:0000313" key="15">
    <source>
        <dbReference type="Proteomes" id="UP000678393"/>
    </source>
</evidence>
<evidence type="ECO:0000256" key="13">
    <source>
        <dbReference type="SAM" id="Phobius"/>
    </source>
</evidence>
<name>A0A8S3ZMK2_9EUPU</name>
<evidence type="ECO:0000256" key="10">
    <source>
        <dbReference type="ARBA" id="ARBA00037301"/>
    </source>
</evidence>
<comment type="subcellular location">
    <subcellularLocation>
        <location evidence="1">Membrane</location>
        <topology evidence="1">Single-pass type II membrane protein</topology>
    </subcellularLocation>
</comment>
<dbReference type="SUPFAM" id="SSF53448">
    <property type="entry name" value="Nucleotide-diphospho-sugar transferases"/>
    <property type="match status" value="1"/>
</dbReference>
<evidence type="ECO:0000313" key="14">
    <source>
        <dbReference type="EMBL" id="CAG5130743.1"/>
    </source>
</evidence>
<dbReference type="EMBL" id="CAJHNH020004224">
    <property type="protein sequence ID" value="CAG5130743.1"/>
    <property type="molecule type" value="Genomic_DNA"/>
</dbReference>
<keyword evidence="4" id="KW-0808">Transferase</keyword>
<evidence type="ECO:0000256" key="8">
    <source>
        <dbReference type="ARBA" id="ARBA00023136"/>
    </source>
</evidence>
<gene>
    <name evidence="14" type="ORF">CUNI_LOCUS16301</name>
</gene>
<keyword evidence="8 13" id="KW-0472">Membrane</keyword>
<evidence type="ECO:0000256" key="7">
    <source>
        <dbReference type="ARBA" id="ARBA00022989"/>
    </source>
</evidence>
<accession>A0A8S3ZMK2</accession>
<keyword evidence="5 13" id="KW-0812">Transmembrane</keyword>
<comment type="similarity">
    <text evidence="2">Belongs to the glycosyltransferase 8 family.</text>
</comment>
<keyword evidence="15" id="KW-1185">Reference proteome</keyword>
<organism evidence="14 15">
    <name type="scientific">Candidula unifasciata</name>
    <dbReference type="NCBI Taxonomy" id="100452"/>
    <lineage>
        <taxon>Eukaryota</taxon>
        <taxon>Metazoa</taxon>
        <taxon>Spiralia</taxon>
        <taxon>Lophotrochozoa</taxon>
        <taxon>Mollusca</taxon>
        <taxon>Gastropoda</taxon>
        <taxon>Heterobranchia</taxon>
        <taxon>Euthyneura</taxon>
        <taxon>Panpulmonata</taxon>
        <taxon>Eupulmonata</taxon>
        <taxon>Stylommatophora</taxon>
        <taxon>Helicina</taxon>
        <taxon>Helicoidea</taxon>
        <taxon>Geomitridae</taxon>
        <taxon>Candidula</taxon>
    </lineage>
</organism>
<dbReference type="InterPro" id="IPR002495">
    <property type="entry name" value="Glyco_trans_8"/>
</dbReference>
<keyword evidence="9" id="KW-0325">Glycoprotein</keyword>
<feature type="transmembrane region" description="Helical" evidence="13">
    <location>
        <begin position="12"/>
        <end position="30"/>
    </location>
</feature>
<keyword evidence="7 13" id="KW-1133">Transmembrane helix</keyword>
<sequence length="308" mass="34910">MNAGQMNRRMLFKIGVTLVLGVGIILFYLVNIQDLEQRVENKKILSENDQLSDILDKSKIRETGHKEGDSLKVPSQHQVPHDLMANETLTGVIISKIDINKNSNILNSSSVPSAQLNKTSAKDKQHPDITFQETRLDPVIQSPQQPKGSAVHLCVVVCDQRAEETMVMLKSAAMVTQSSVPVVFHIIAEPRHHVFFQDQLNLWPKVYRQNIAYRIYTVMFPSSSTSDSWKKLFKPCASQRLFLPDLLKSVDSLIYVDTDTLFFQSLADLWSHFALFNEKQLAGLVSEAEDATAGWYNRFANHPFYGKF</sequence>
<dbReference type="GO" id="GO:0016020">
    <property type="term" value="C:membrane"/>
    <property type="evidence" value="ECO:0007669"/>
    <property type="project" value="UniProtKB-SubCell"/>
</dbReference>
<dbReference type="Pfam" id="PF01501">
    <property type="entry name" value="Glyco_transf_8"/>
    <property type="match status" value="1"/>
</dbReference>
<feature type="non-terminal residue" evidence="14">
    <location>
        <position position="1"/>
    </location>
</feature>
<keyword evidence="6" id="KW-0735">Signal-anchor</keyword>
<evidence type="ECO:0000256" key="6">
    <source>
        <dbReference type="ARBA" id="ARBA00022968"/>
    </source>
</evidence>
<protein>
    <recommendedName>
        <fullName evidence="11">UDP-D-xylose:beta-D-glucoside alpha-1,3-D-xylosyltransferase</fullName>
        <ecNumber evidence="11">2.4.2.42</ecNumber>
    </recommendedName>
</protein>
<dbReference type="Gene3D" id="3.90.550.10">
    <property type="entry name" value="Spore Coat Polysaccharide Biosynthesis Protein SpsA, Chain A"/>
    <property type="match status" value="1"/>
</dbReference>
<comment type="function">
    <text evidence="10">Glycosyltransferase which elongates the O-linked glucose attached to EGF-like repeats in the extracellular domain of Notch proteins by catalyzing the addition of xylose.</text>
</comment>